<dbReference type="PANTHER" id="PTHR47982:SF33">
    <property type="entry name" value="PROLINE-RICH RECEPTOR-LIKE PROTEIN KINASE PERK15"/>
    <property type="match status" value="1"/>
</dbReference>
<comment type="catalytic activity">
    <reaction evidence="13">
        <text>L-seryl-[protein] + ATP = O-phospho-L-seryl-[protein] + ADP + H(+)</text>
        <dbReference type="Rhea" id="RHEA:17989"/>
        <dbReference type="Rhea" id="RHEA-COMP:9863"/>
        <dbReference type="Rhea" id="RHEA-COMP:11604"/>
        <dbReference type="ChEBI" id="CHEBI:15378"/>
        <dbReference type="ChEBI" id="CHEBI:29999"/>
        <dbReference type="ChEBI" id="CHEBI:30616"/>
        <dbReference type="ChEBI" id="CHEBI:83421"/>
        <dbReference type="ChEBI" id="CHEBI:456216"/>
        <dbReference type="EC" id="2.7.11.1"/>
    </reaction>
</comment>
<dbReference type="PANTHER" id="PTHR47982">
    <property type="entry name" value="PROLINE-RICH RECEPTOR-LIKE PROTEIN KINASE PERK4"/>
    <property type="match status" value="1"/>
</dbReference>
<evidence type="ECO:0000256" key="7">
    <source>
        <dbReference type="ARBA" id="ARBA00022741"/>
    </source>
</evidence>
<dbReference type="Proteomes" id="UP000886595">
    <property type="component" value="Unassembled WGS sequence"/>
</dbReference>
<comment type="catalytic activity">
    <reaction evidence="12">
        <text>L-threonyl-[protein] + ATP = O-phospho-L-threonyl-[protein] + ADP + H(+)</text>
        <dbReference type="Rhea" id="RHEA:46608"/>
        <dbReference type="Rhea" id="RHEA-COMP:11060"/>
        <dbReference type="Rhea" id="RHEA-COMP:11605"/>
        <dbReference type="ChEBI" id="CHEBI:15378"/>
        <dbReference type="ChEBI" id="CHEBI:30013"/>
        <dbReference type="ChEBI" id="CHEBI:30616"/>
        <dbReference type="ChEBI" id="CHEBI:61977"/>
        <dbReference type="ChEBI" id="CHEBI:456216"/>
        <dbReference type="EC" id="2.7.11.1"/>
    </reaction>
</comment>
<dbReference type="InterPro" id="IPR017441">
    <property type="entry name" value="Protein_kinase_ATP_BS"/>
</dbReference>
<dbReference type="EC" id="2.7.11.1" evidence="2"/>
<keyword evidence="4" id="KW-0723">Serine/threonine-protein kinase</keyword>
<keyword evidence="10" id="KW-1133">Transmembrane helix</keyword>
<evidence type="ECO:0000256" key="6">
    <source>
        <dbReference type="ARBA" id="ARBA00022692"/>
    </source>
</evidence>
<keyword evidence="11" id="KW-0472">Membrane</keyword>
<evidence type="ECO:0000256" key="11">
    <source>
        <dbReference type="ARBA" id="ARBA00023136"/>
    </source>
</evidence>
<gene>
    <name evidence="15" type="ORF">Bca52824_052012</name>
</gene>
<dbReference type="OrthoDB" id="1741009at2759"/>
<dbReference type="GO" id="GO:0005524">
    <property type="term" value="F:ATP binding"/>
    <property type="evidence" value="ECO:0007669"/>
    <property type="project" value="UniProtKB-UniRule"/>
</dbReference>
<proteinExistence type="predicted"/>
<evidence type="ECO:0000256" key="14">
    <source>
        <dbReference type="PROSITE-ProRule" id="PRU10141"/>
    </source>
</evidence>
<evidence type="ECO:0000256" key="9">
    <source>
        <dbReference type="ARBA" id="ARBA00022840"/>
    </source>
</evidence>
<feature type="binding site" evidence="14">
    <location>
        <position position="45"/>
    </location>
    <ligand>
        <name>ATP</name>
        <dbReference type="ChEBI" id="CHEBI:30616"/>
    </ligand>
</feature>
<name>A0A8X7R370_BRACI</name>
<dbReference type="GO" id="GO:0004674">
    <property type="term" value="F:protein serine/threonine kinase activity"/>
    <property type="evidence" value="ECO:0007669"/>
    <property type="project" value="UniProtKB-KW"/>
</dbReference>
<reference evidence="15 16" key="1">
    <citation type="submission" date="2020-02" db="EMBL/GenBank/DDBJ databases">
        <authorList>
            <person name="Ma Q."/>
            <person name="Huang Y."/>
            <person name="Song X."/>
            <person name="Pei D."/>
        </authorList>
    </citation>
    <scope>NUCLEOTIDE SEQUENCE [LARGE SCALE GENOMIC DNA]</scope>
    <source>
        <strain evidence="15">Sxm20200214</strain>
        <tissue evidence="15">Leaf</tissue>
    </source>
</reference>
<evidence type="ECO:0000256" key="3">
    <source>
        <dbReference type="ARBA" id="ARBA00022475"/>
    </source>
</evidence>
<dbReference type="InterPro" id="IPR047117">
    <property type="entry name" value="PERK1-13-like"/>
</dbReference>
<dbReference type="GO" id="GO:0005886">
    <property type="term" value="C:plasma membrane"/>
    <property type="evidence" value="ECO:0007669"/>
    <property type="project" value="UniProtKB-SubCell"/>
</dbReference>
<keyword evidence="7 14" id="KW-0547">Nucleotide-binding</keyword>
<evidence type="ECO:0000256" key="13">
    <source>
        <dbReference type="ARBA" id="ARBA00048679"/>
    </source>
</evidence>
<keyword evidence="3" id="KW-1003">Cell membrane</keyword>
<protein>
    <recommendedName>
        <fullName evidence="2">non-specific serine/threonine protein kinase</fullName>
        <ecNumber evidence="2">2.7.11.1</ecNumber>
    </recommendedName>
</protein>
<dbReference type="EMBL" id="JAAMPC010000011">
    <property type="protein sequence ID" value="KAG2280792.1"/>
    <property type="molecule type" value="Genomic_DNA"/>
</dbReference>
<dbReference type="AlphaFoldDB" id="A0A8X7R370"/>
<dbReference type="InterPro" id="IPR011009">
    <property type="entry name" value="Kinase-like_dom_sf"/>
</dbReference>
<evidence type="ECO:0000313" key="15">
    <source>
        <dbReference type="EMBL" id="KAG2280792.1"/>
    </source>
</evidence>
<keyword evidence="5" id="KW-0808">Transferase</keyword>
<keyword evidence="16" id="KW-1185">Reference proteome</keyword>
<keyword evidence="9 14" id="KW-0067">ATP-binding</keyword>
<comment type="subcellular location">
    <subcellularLocation>
        <location evidence="1">Cell membrane</location>
        <topology evidence="1">Single-pass membrane protein</topology>
    </subcellularLocation>
</comment>
<evidence type="ECO:0000256" key="1">
    <source>
        <dbReference type="ARBA" id="ARBA00004162"/>
    </source>
</evidence>
<organism evidence="15 16">
    <name type="scientific">Brassica carinata</name>
    <name type="common">Ethiopian mustard</name>
    <name type="synonym">Abyssinian cabbage</name>
    <dbReference type="NCBI Taxonomy" id="52824"/>
    <lineage>
        <taxon>Eukaryota</taxon>
        <taxon>Viridiplantae</taxon>
        <taxon>Streptophyta</taxon>
        <taxon>Embryophyta</taxon>
        <taxon>Tracheophyta</taxon>
        <taxon>Spermatophyta</taxon>
        <taxon>Magnoliopsida</taxon>
        <taxon>eudicotyledons</taxon>
        <taxon>Gunneridae</taxon>
        <taxon>Pentapetalae</taxon>
        <taxon>rosids</taxon>
        <taxon>malvids</taxon>
        <taxon>Brassicales</taxon>
        <taxon>Brassicaceae</taxon>
        <taxon>Brassiceae</taxon>
        <taxon>Brassica</taxon>
    </lineage>
</organism>
<dbReference type="Gene3D" id="3.30.200.20">
    <property type="entry name" value="Phosphorylase Kinase, domain 1"/>
    <property type="match status" value="1"/>
</dbReference>
<dbReference type="PROSITE" id="PS00107">
    <property type="entry name" value="PROTEIN_KINASE_ATP"/>
    <property type="match status" value="1"/>
</dbReference>
<evidence type="ECO:0000256" key="5">
    <source>
        <dbReference type="ARBA" id="ARBA00022679"/>
    </source>
</evidence>
<evidence type="ECO:0000313" key="16">
    <source>
        <dbReference type="Proteomes" id="UP000886595"/>
    </source>
</evidence>
<dbReference type="SUPFAM" id="SSF56112">
    <property type="entry name" value="Protein kinase-like (PK-like)"/>
    <property type="match status" value="1"/>
</dbReference>
<keyword evidence="6" id="KW-0812">Transmembrane</keyword>
<comment type="caution">
    <text evidence="15">The sequence shown here is derived from an EMBL/GenBank/DDBJ whole genome shotgun (WGS) entry which is preliminary data.</text>
</comment>
<keyword evidence="8" id="KW-0418">Kinase</keyword>
<evidence type="ECO:0000256" key="2">
    <source>
        <dbReference type="ARBA" id="ARBA00012513"/>
    </source>
</evidence>
<evidence type="ECO:0000256" key="12">
    <source>
        <dbReference type="ARBA" id="ARBA00047899"/>
    </source>
</evidence>
<accession>A0A8X7R370</accession>
<sequence length="61" mass="6994">MFTYEDLVKATDDFSSTNLLGKGGFGYVHKGVLQDGLRLWLSILKMEVDKENESFKQRYSS</sequence>
<evidence type="ECO:0000256" key="10">
    <source>
        <dbReference type="ARBA" id="ARBA00022989"/>
    </source>
</evidence>
<evidence type="ECO:0000256" key="8">
    <source>
        <dbReference type="ARBA" id="ARBA00022777"/>
    </source>
</evidence>
<evidence type="ECO:0000256" key="4">
    <source>
        <dbReference type="ARBA" id="ARBA00022527"/>
    </source>
</evidence>